<evidence type="ECO:0000256" key="1">
    <source>
        <dbReference type="SAM" id="Phobius"/>
    </source>
</evidence>
<evidence type="ECO:0008006" key="4">
    <source>
        <dbReference type="Google" id="ProtNLM"/>
    </source>
</evidence>
<dbReference type="InterPro" id="IPR011990">
    <property type="entry name" value="TPR-like_helical_dom_sf"/>
</dbReference>
<dbReference type="KEGG" id="gim:F1728_21465"/>
<organism evidence="2 3">
    <name type="scientific">Gimesia benthica</name>
    <dbReference type="NCBI Taxonomy" id="2608982"/>
    <lineage>
        <taxon>Bacteria</taxon>
        <taxon>Pseudomonadati</taxon>
        <taxon>Planctomycetota</taxon>
        <taxon>Planctomycetia</taxon>
        <taxon>Planctomycetales</taxon>
        <taxon>Planctomycetaceae</taxon>
        <taxon>Gimesia</taxon>
    </lineage>
</organism>
<feature type="transmembrane region" description="Helical" evidence="1">
    <location>
        <begin position="142"/>
        <end position="163"/>
    </location>
</feature>
<dbReference type="AlphaFoldDB" id="A0A6I6AFR1"/>
<proteinExistence type="predicted"/>
<keyword evidence="1" id="KW-0472">Membrane</keyword>
<gene>
    <name evidence="2" type="ORF">F1728_21465</name>
</gene>
<name>A0A6I6AFR1_9PLAN</name>
<keyword evidence="1" id="KW-1133">Transmembrane helix</keyword>
<dbReference type="Gene3D" id="1.25.40.10">
    <property type="entry name" value="Tetratricopeptide repeat domain"/>
    <property type="match status" value="1"/>
</dbReference>
<accession>A0A6I6AFR1</accession>
<keyword evidence="1" id="KW-0812">Transmembrane</keyword>
<feature type="transmembrane region" description="Helical" evidence="1">
    <location>
        <begin position="110"/>
        <end position="130"/>
    </location>
</feature>
<dbReference type="RefSeq" id="WP_155365800.1">
    <property type="nucleotide sequence ID" value="NZ_CP043930.1"/>
</dbReference>
<sequence length="399" mass="45574">MIDSQKSTRQAPTTSQQTIRMPEYFYTATDRLTRKRETNSIEAASAQEALCELETAELDKIVLHTDDVAAAVSQMMPRKVSVNEDITASDYVSFRTIGDFGFFVYLTKNLYWQARWGLLVSSGLLLFVFLEENDFQRTYANIGLLVLFCLWLAPPVIALYATLFSPTRKYNQIQEDFYWGRWDEVLRRLPRVRKHLPLIEARAREAASLAGLGRLDEGLQIMGPLADQPEIPHWMYLSRLAEVYEYADQMEQCLALRKQAYEAQPENSVLKLGYANTLLKLNLDSPLAHQLIEEAEAQPLSDLLQLFVPITKGHLELNLGHYQRAFFQCLEGEKGLKPFISTQPFARVYADVARAYAAIALAELGETEKAEALFQSALPRLEALKSTRTIDRYRETTKR</sequence>
<keyword evidence="3" id="KW-1185">Reference proteome</keyword>
<dbReference type="SUPFAM" id="SSF48452">
    <property type="entry name" value="TPR-like"/>
    <property type="match status" value="1"/>
</dbReference>
<protein>
    <recommendedName>
        <fullName evidence="4">Tetratricopeptide repeat protein</fullName>
    </recommendedName>
</protein>
<evidence type="ECO:0000313" key="3">
    <source>
        <dbReference type="Proteomes" id="UP000427281"/>
    </source>
</evidence>
<dbReference type="Proteomes" id="UP000427281">
    <property type="component" value="Chromosome"/>
</dbReference>
<dbReference type="EMBL" id="CP043930">
    <property type="protein sequence ID" value="QGQ25098.1"/>
    <property type="molecule type" value="Genomic_DNA"/>
</dbReference>
<reference evidence="2 3" key="1">
    <citation type="submission" date="2019-09" db="EMBL/GenBank/DDBJ databases">
        <title>Gimesia benthica sp. nov., a novel bacterium isolated from deep-sea water of the Northwest Indian Ocean.</title>
        <authorList>
            <person name="Dai X."/>
        </authorList>
    </citation>
    <scope>NUCLEOTIDE SEQUENCE [LARGE SCALE GENOMIC DNA]</scope>
    <source>
        <strain evidence="2 3">E7</strain>
    </source>
</reference>
<evidence type="ECO:0000313" key="2">
    <source>
        <dbReference type="EMBL" id="QGQ25098.1"/>
    </source>
</evidence>